<dbReference type="InterPro" id="IPR032675">
    <property type="entry name" value="LRR_dom_sf"/>
</dbReference>
<accession>A0A9Q1MIW8</accession>
<dbReference type="SUPFAM" id="SSF52058">
    <property type="entry name" value="L domain-like"/>
    <property type="match status" value="1"/>
</dbReference>
<evidence type="ECO:0000313" key="5">
    <source>
        <dbReference type="Proteomes" id="UP001152561"/>
    </source>
</evidence>
<reference evidence="5" key="1">
    <citation type="journal article" date="2023" name="Proc. Natl. Acad. Sci. U.S.A.">
        <title>Genomic and structural basis for evolution of tropane alkaloid biosynthesis.</title>
        <authorList>
            <person name="Wanga Y.-J."/>
            <person name="Taina T."/>
            <person name="Yua J.-Y."/>
            <person name="Lia J."/>
            <person name="Xua B."/>
            <person name="Chenc J."/>
            <person name="D'Auriad J.C."/>
            <person name="Huanga J.-P."/>
            <person name="Huanga S.-X."/>
        </authorList>
    </citation>
    <scope>NUCLEOTIDE SEQUENCE [LARGE SCALE GENOMIC DNA]</scope>
    <source>
        <strain evidence="5">cv. KIB-2019</strain>
    </source>
</reference>
<dbReference type="Gene3D" id="3.80.10.10">
    <property type="entry name" value="Ribonuclease Inhibitor"/>
    <property type="match status" value="1"/>
</dbReference>
<dbReference type="Proteomes" id="UP001152561">
    <property type="component" value="Unassembled WGS sequence"/>
</dbReference>
<feature type="domain" description="C-JID" evidence="3">
    <location>
        <begin position="155"/>
        <end position="298"/>
    </location>
</feature>
<dbReference type="InterPro" id="IPR001611">
    <property type="entry name" value="Leu-rich_rpt"/>
</dbReference>
<dbReference type="InterPro" id="IPR045344">
    <property type="entry name" value="C-JID"/>
</dbReference>
<evidence type="ECO:0000256" key="1">
    <source>
        <dbReference type="ARBA" id="ARBA00022614"/>
    </source>
</evidence>
<name>A0A9Q1MIW8_9SOLA</name>
<dbReference type="PROSITE" id="PS51450">
    <property type="entry name" value="LRR"/>
    <property type="match status" value="1"/>
</dbReference>
<evidence type="ECO:0000256" key="2">
    <source>
        <dbReference type="ARBA" id="ARBA00022737"/>
    </source>
</evidence>
<dbReference type="EMBL" id="JAJAGQ010000007">
    <property type="protein sequence ID" value="KAJ8557822.1"/>
    <property type="molecule type" value="Genomic_DNA"/>
</dbReference>
<keyword evidence="1" id="KW-0433">Leucine-rich repeat</keyword>
<keyword evidence="2" id="KW-0677">Repeat</keyword>
<sequence length="318" mass="35853">MLPISLNGLSALKRLVLSGCNISCKEVCTLGNMFSLLELNLSRNKLTSVPSIAEIPLQYLNITHCQELPPTSPTIRELHAEDFLATQSILALWTYPRLHLVSFTNYCFDQQSYTEKNIDNSVLDQILSLFLSDTKGNEDIPYPGRSAYSGTSIVFPGCAIPSFTHQNIEEKILFKLPEDCHDHNFQGFAICCVTCIGAGVYDADSQLSGKYDYTFIKAKLICNNNPEKLKVVEKECKVGTASRTYGWYVCFAYIPLYPLLWASGPDARNLNQYGLFEASINKRIARKWGVHLIYKTDRQFFRSRINEALLGPYLGRAM</sequence>
<dbReference type="AlphaFoldDB" id="A0A9Q1MIW8"/>
<proteinExistence type="predicted"/>
<dbReference type="Pfam" id="PF20160">
    <property type="entry name" value="C-JID"/>
    <property type="match status" value="1"/>
</dbReference>
<protein>
    <recommendedName>
        <fullName evidence="3">C-JID domain-containing protein</fullName>
    </recommendedName>
</protein>
<keyword evidence="5" id="KW-1185">Reference proteome</keyword>
<evidence type="ECO:0000313" key="4">
    <source>
        <dbReference type="EMBL" id="KAJ8557822.1"/>
    </source>
</evidence>
<evidence type="ECO:0000259" key="3">
    <source>
        <dbReference type="Pfam" id="PF20160"/>
    </source>
</evidence>
<gene>
    <name evidence="4" type="ORF">K7X08_004588</name>
</gene>
<organism evidence="4 5">
    <name type="scientific">Anisodus acutangulus</name>
    <dbReference type="NCBI Taxonomy" id="402998"/>
    <lineage>
        <taxon>Eukaryota</taxon>
        <taxon>Viridiplantae</taxon>
        <taxon>Streptophyta</taxon>
        <taxon>Embryophyta</taxon>
        <taxon>Tracheophyta</taxon>
        <taxon>Spermatophyta</taxon>
        <taxon>Magnoliopsida</taxon>
        <taxon>eudicotyledons</taxon>
        <taxon>Gunneridae</taxon>
        <taxon>Pentapetalae</taxon>
        <taxon>asterids</taxon>
        <taxon>lamiids</taxon>
        <taxon>Solanales</taxon>
        <taxon>Solanaceae</taxon>
        <taxon>Solanoideae</taxon>
        <taxon>Hyoscyameae</taxon>
        <taxon>Anisodus</taxon>
    </lineage>
</organism>
<comment type="caution">
    <text evidence="4">The sequence shown here is derived from an EMBL/GenBank/DDBJ whole genome shotgun (WGS) entry which is preliminary data.</text>
</comment>
<dbReference type="OrthoDB" id="1301594at2759"/>